<dbReference type="Proteomes" id="UP000011770">
    <property type="component" value="Unassembled WGS sequence"/>
</dbReference>
<reference evidence="1 2" key="1">
    <citation type="submission" date="2013-01" db="EMBL/GenBank/DDBJ databases">
        <authorList>
            <person name="Harkins D.M."/>
            <person name="Durkin A.S."/>
            <person name="Brinkac L.M."/>
            <person name="Haft D.H."/>
            <person name="Selengut J.D."/>
            <person name="Sanka R."/>
            <person name="DePew J."/>
            <person name="Purushe J."/>
            <person name="Tulsiani S.M."/>
            <person name="Graham G.C."/>
            <person name="Burns M.-A."/>
            <person name="Dohnt M.F."/>
            <person name="Smythe L.D."/>
            <person name="McKay D.B."/>
            <person name="Craig S.B."/>
            <person name="Vinetz J.M."/>
            <person name="Sutton G.G."/>
            <person name="Nierman W.C."/>
            <person name="Fouts D.E."/>
        </authorList>
    </citation>
    <scope>NUCLEOTIDE SEQUENCE [LARGE SCALE GENOMIC DNA]</scope>
    <source>
        <strain evidence="1 2">LT2116</strain>
    </source>
</reference>
<sequence>MKGLKQNAVILHPGTEYTKMGYFHDKHTGLYTGFTNLDFFRNF</sequence>
<protein>
    <submittedName>
        <fullName evidence="1">Uncharacterized protein</fullName>
    </submittedName>
</protein>
<proteinExistence type="predicted"/>
<name>M3FH81_9LEPT</name>
<comment type="caution">
    <text evidence="1">The sequence shown here is derived from an EMBL/GenBank/DDBJ whole genome shotgun (WGS) entry which is preliminary data.</text>
</comment>
<dbReference type="AlphaFoldDB" id="M3FH81"/>
<dbReference type="EMBL" id="AHOR02000075">
    <property type="protein sequence ID" value="EMF79817.1"/>
    <property type="molecule type" value="Genomic_DNA"/>
</dbReference>
<organism evidence="1 2">
    <name type="scientific">Leptospira weilii serovar Topaz str. LT2116</name>
    <dbReference type="NCBI Taxonomy" id="1088540"/>
    <lineage>
        <taxon>Bacteria</taxon>
        <taxon>Pseudomonadati</taxon>
        <taxon>Spirochaetota</taxon>
        <taxon>Spirochaetia</taxon>
        <taxon>Leptospirales</taxon>
        <taxon>Leptospiraceae</taxon>
        <taxon>Leptospira</taxon>
    </lineage>
</organism>
<gene>
    <name evidence="1" type="ORF">LEP1GSC188_1788</name>
</gene>
<evidence type="ECO:0000313" key="1">
    <source>
        <dbReference type="EMBL" id="EMF79817.1"/>
    </source>
</evidence>
<accession>M3FH81</accession>
<evidence type="ECO:0000313" key="2">
    <source>
        <dbReference type="Proteomes" id="UP000011770"/>
    </source>
</evidence>